<reference evidence="16" key="2">
    <citation type="journal article" date="2023" name="BMC Genomics">
        <title>Pest status, molecular evolution, and epigenetic factors derived from the genome assembly of Frankliniella fusca, a thysanopteran phytovirus vector.</title>
        <authorList>
            <person name="Catto M.A."/>
            <person name="Labadie P.E."/>
            <person name="Jacobson A.L."/>
            <person name="Kennedy G.G."/>
            <person name="Srinivasan R."/>
            <person name="Hunt B.G."/>
        </authorList>
    </citation>
    <scope>NUCLEOTIDE SEQUENCE</scope>
    <source>
        <strain evidence="16">PL_HMW_Pooled</strain>
    </source>
</reference>
<evidence type="ECO:0000256" key="2">
    <source>
        <dbReference type="ARBA" id="ARBA00005003"/>
    </source>
</evidence>
<evidence type="ECO:0000256" key="5">
    <source>
        <dbReference type="ARBA" id="ARBA00022898"/>
    </source>
</evidence>
<dbReference type="GO" id="GO:0005737">
    <property type="term" value="C:cytoplasm"/>
    <property type="evidence" value="ECO:0007669"/>
    <property type="project" value="InterPro"/>
</dbReference>
<dbReference type="Gene3D" id="3.10.580.10">
    <property type="entry name" value="CBS-domain"/>
    <property type="match status" value="1"/>
</dbReference>
<name>A0AAE1HFX5_9NEOP</name>
<dbReference type="EC" id="4.2.1.22" evidence="4 13"/>
<keyword evidence="13" id="KW-0028">Amino-acid biosynthesis</keyword>
<dbReference type="CDD" id="cd01561">
    <property type="entry name" value="CBS_like"/>
    <property type="match status" value="1"/>
</dbReference>
<dbReference type="InterPro" id="IPR005857">
    <property type="entry name" value="Cysta_beta_synth"/>
</dbReference>
<sequence>MSPAPASTTRQSASGCPFVHRKDVDGGELPTSRKGPGTYCKSGSADVGCSLLPEAQISTIVDIRVVGLQEDITAICNDVINGRDAFDVKTELLRPDKIHSCKWALGADPSTSPHVQWEKPVQSKILPNILSTIGNTPLVRLNKIPQSSGLKCEVVVKVEYFNPAGSIKDRIALRMVEDAEKQGILKPGGVIIEASSGNTGIGLAMVAAVKGYRLILIIPDRMSMDKIRTMTAFGAEVVRVPSFVPFDSAEGIMGVSQRIHKLIPNSLLINQFRNPSNPLAHYDTTAQEIVDACEGKIDMIVMGTGTGGTATGISRKIKECCPNAKIIAADPMGSVLALPSSLNKVGEPINIEGIGYVFVPTTCDRSLIDEWIKVEDKVSLNMARRLIKEEGLACGGSSGVLVAGAMKAAAQLKEGQRCVVLIPDTMRNYLTNFTNDSWMESRGFIESPLTKSLWWSSKQVSHLSLKQPLTITLSDSCQRAFDAMTQQGVKQLAVITAAGVLEGVVTMSGIMSAISKGTVKLSDSVQDTIIRQFQAVLSNEPLDRLSKFLDLDEYVVIVSSMDVYTRTVIGIVTSVDLLHYISMGEKQN</sequence>
<keyword evidence="17" id="KW-1185">Reference proteome</keyword>
<organism evidence="16 17">
    <name type="scientific">Frankliniella fusca</name>
    <dbReference type="NCBI Taxonomy" id="407009"/>
    <lineage>
        <taxon>Eukaryota</taxon>
        <taxon>Metazoa</taxon>
        <taxon>Ecdysozoa</taxon>
        <taxon>Arthropoda</taxon>
        <taxon>Hexapoda</taxon>
        <taxon>Insecta</taxon>
        <taxon>Pterygota</taxon>
        <taxon>Neoptera</taxon>
        <taxon>Paraneoptera</taxon>
        <taxon>Thysanoptera</taxon>
        <taxon>Terebrantia</taxon>
        <taxon>Thripoidea</taxon>
        <taxon>Thripidae</taxon>
        <taxon>Frankliniella</taxon>
    </lineage>
</organism>
<dbReference type="GO" id="GO:0006535">
    <property type="term" value="P:cysteine biosynthetic process from serine"/>
    <property type="evidence" value="ECO:0007669"/>
    <property type="project" value="UniProtKB-UniRule"/>
</dbReference>
<evidence type="ECO:0000313" key="16">
    <source>
        <dbReference type="EMBL" id="KAK3919845.1"/>
    </source>
</evidence>
<evidence type="ECO:0000256" key="3">
    <source>
        <dbReference type="ARBA" id="ARBA00007103"/>
    </source>
</evidence>
<evidence type="ECO:0000256" key="11">
    <source>
        <dbReference type="ARBA" id="ARBA00047490"/>
    </source>
</evidence>
<dbReference type="Proteomes" id="UP001219518">
    <property type="component" value="Unassembled WGS sequence"/>
</dbReference>
<comment type="cofactor">
    <cofactor evidence="1 13">
        <name>pyridoxal 5'-phosphate</name>
        <dbReference type="ChEBI" id="CHEBI:597326"/>
    </cofactor>
</comment>
<keyword evidence="5 13" id="KW-0663">Pyridoxal phosphate</keyword>
<dbReference type="InterPro" id="IPR000644">
    <property type="entry name" value="CBS_dom"/>
</dbReference>
<comment type="similarity">
    <text evidence="3 13">Belongs to the cysteine synthase/cystathionine beta-synthase family.</text>
</comment>
<dbReference type="AlphaFoldDB" id="A0AAE1HFX5"/>
<keyword evidence="6 12" id="KW-0129">CBS domain</keyword>
<comment type="function">
    <text evidence="10">Hydro-lyase catalyzing the first step of the transsulfuration pathway, where the hydroxyl group of L-serine is displaced by L-homocysteine in a beta-replacement reaction to form L-cystathionine, the precursor of L-cysteine. This catabolic route allows the elimination of L-methionine and the toxic metabolite L-homocysteine. Also involved in the production of hydrogen sulfide, a gasotransmitter with signaling and cytoprotective effects on neurons.</text>
</comment>
<dbReference type="SUPFAM" id="SSF54631">
    <property type="entry name" value="CBS-domain pair"/>
    <property type="match status" value="1"/>
</dbReference>
<dbReference type="GO" id="GO:0004122">
    <property type="term" value="F:cystathionine beta-synthase activity"/>
    <property type="evidence" value="ECO:0007669"/>
    <property type="project" value="UniProtKB-UniRule"/>
</dbReference>
<dbReference type="InterPro" id="IPR046342">
    <property type="entry name" value="CBS_dom_sf"/>
</dbReference>
<evidence type="ECO:0000256" key="10">
    <source>
        <dbReference type="ARBA" id="ARBA00045425"/>
    </source>
</evidence>
<dbReference type="FunFam" id="3.40.50.1100:FF:000003">
    <property type="entry name" value="Cystathionine beta-synthase"/>
    <property type="match status" value="1"/>
</dbReference>
<dbReference type="Pfam" id="PF00291">
    <property type="entry name" value="PALP"/>
    <property type="match status" value="1"/>
</dbReference>
<evidence type="ECO:0000256" key="9">
    <source>
        <dbReference type="ARBA" id="ARBA00026192"/>
    </source>
</evidence>
<dbReference type="Pfam" id="PF00571">
    <property type="entry name" value="CBS"/>
    <property type="match status" value="1"/>
</dbReference>
<comment type="pathway">
    <text evidence="2">Amino-acid biosynthesis; L-cysteine biosynthesis; L-cysteine from L-homocysteine and L-serine: step 1/2.</text>
</comment>
<dbReference type="PROSITE" id="PS51371">
    <property type="entry name" value="CBS"/>
    <property type="match status" value="1"/>
</dbReference>
<feature type="domain" description="CBS" evidence="15">
    <location>
        <begin position="464"/>
        <end position="521"/>
    </location>
</feature>
<keyword evidence="8 13" id="KW-0456">Lyase</keyword>
<dbReference type="PROSITE" id="PS00901">
    <property type="entry name" value="CYS_SYNTHASE"/>
    <property type="match status" value="1"/>
</dbReference>
<evidence type="ECO:0000256" key="1">
    <source>
        <dbReference type="ARBA" id="ARBA00001933"/>
    </source>
</evidence>
<evidence type="ECO:0000256" key="13">
    <source>
        <dbReference type="RuleBase" id="RU361204"/>
    </source>
</evidence>
<dbReference type="PANTHER" id="PTHR10314">
    <property type="entry name" value="CYSTATHIONINE BETA-SYNTHASE"/>
    <property type="match status" value="1"/>
</dbReference>
<evidence type="ECO:0000256" key="14">
    <source>
        <dbReference type="SAM" id="MobiDB-lite"/>
    </source>
</evidence>
<dbReference type="SUPFAM" id="SSF53686">
    <property type="entry name" value="Tryptophan synthase beta subunit-like PLP-dependent enzymes"/>
    <property type="match status" value="1"/>
</dbReference>
<dbReference type="InterPro" id="IPR050214">
    <property type="entry name" value="Cys_Synth/Cystath_Beta-Synth"/>
</dbReference>
<comment type="caution">
    <text evidence="16">The sequence shown here is derived from an EMBL/GenBank/DDBJ whole genome shotgun (WGS) entry which is preliminary data.</text>
</comment>
<gene>
    <name evidence="16" type="ORF">KUF71_009131</name>
</gene>
<evidence type="ECO:0000256" key="4">
    <source>
        <dbReference type="ARBA" id="ARBA00012041"/>
    </source>
</evidence>
<keyword evidence="7 13" id="KW-0198">Cysteine biosynthesis</keyword>
<dbReference type="InterPro" id="IPR001926">
    <property type="entry name" value="TrpB-like_PALP"/>
</dbReference>
<dbReference type="GO" id="GO:0030170">
    <property type="term" value="F:pyridoxal phosphate binding"/>
    <property type="evidence" value="ECO:0007669"/>
    <property type="project" value="UniProtKB-ARBA"/>
</dbReference>
<evidence type="ECO:0000256" key="12">
    <source>
        <dbReference type="PROSITE-ProRule" id="PRU00703"/>
    </source>
</evidence>
<reference evidence="16" key="1">
    <citation type="submission" date="2021-07" db="EMBL/GenBank/DDBJ databases">
        <authorList>
            <person name="Catto M.A."/>
            <person name="Jacobson A."/>
            <person name="Kennedy G."/>
            <person name="Labadie P."/>
            <person name="Hunt B.G."/>
            <person name="Srinivasan R."/>
        </authorList>
    </citation>
    <scope>NUCLEOTIDE SEQUENCE</scope>
    <source>
        <strain evidence="16">PL_HMW_Pooled</strain>
        <tissue evidence="16">Head</tissue>
    </source>
</reference>
<evidence type="ECO:0000313" key="17">
    <source>
        <dbReference type="Proteomes" id="UP001219518"/>
    </source>
</evidence>
<accession>A0AAE1HFX5</accession>
<proteinExistence type="inferred from homology"/>
<protein>
    <recommendedName>
        <fullName evidence="9 13">Cystathionine beta-synthase</fullName>
        <ecNumber evidence="4 13">4.2.1.22</ecNumber>
    </recommendedName>
</protein>
<comment type="catalytic activity">
    <reaction evidence="11 13">
        <text>L-homocysteine + L-serine = L,L-cystathionine + H2O</text>
        <dbReference type="Rhea" id="RHEA:10112"/>
        <dbReference type="ChEBI" id="CHEBI:15377"/>
        <dbReference type="ChEBI" id="CHEBI:33384"/>
        <dbReference type="ChEBI" id="CHEBI:58161"/>
        <dbReference type="ChEBI" id="CHEBI:58199"/>
        <dbReference type="EC" id="4.2.1.22"/>
    </reaction>
</comment>
<dbReference type="GO" id="GO:0019343">
    <property type="term" value="P:cysteine biosynthetic process via cystathionine"/>
    <property type="evidence" value="ECO:0007669"/>
    <property type="project" value="UniProtKB-UniRule"/>
</dbReference>
<dbReference type="FunFam" id="3.40.50.1100:FF:000118">
    <property type="entry name" value="Related to CYS4-cystathionine beta-synthase"/>
    <property type="match status" value="1"/>
</dbReference>
<feature type="compositionally biased region" description="Polar residues" evidence="14">
    <location>
        <begin position="1"/>
        <end position="14"/>
    </location>
</feature>
<evidence type="ECO:0000256" key="6">
    <source>
        <dbReference type="ARBA" id="ARBA00023122"/>
    </source>
</evidence>
<evidence type="ECO:0000259" key="15">
    <source>
        <dbReference type="PROSITE" id="PS51371"/>
    </source>
</evidence>
<evidence type="ECO:0000256" key="7">
    <source>
        <dbReference type="ARBA" id="ARBA00023192"/>
    </source>
</evidence>
<evidence type="ECO:0000256" key="8">
    <source>
        <dbReference type="ARBA" id="ARBA00023239"/>
    </source>
</evidence>
<dbReference type="InterPro" id="IPR036052">
    <property type="entry name" value="TrpB-like_PALP_sf"/>
</dbReference>
<dbReference type="InterPro" id="IPR001216">
    <property type="entry name" value="P-phosphate_BS"/>
</dbReference>
<dbReference type="Gene3D" id="3.40.50.1100">
    <property type="match status" value="2"/>
</dbReference>
<feature type="region of interest" description="Disordered" evidence="14">
    <location>
        <begin position="1"/>
        <end position="39"/>
    </location>
</feature>
<dbReference type="EMBL" id="JAHWGI010000983">
    <property type="protein sequence ID" value="KAK3919845.1"/>
    <property type="molecule type" value="Genomic_DNA"/>
</dbReference>
<dbReference type="NCBIfam" id="TIGR01137">
    <property type="entry name" value="cysta_beta"/>
    <property type="match status" value="1"/>
</dbReference>